<feature type="chain" id="PRO_5042907158" evidence="1">
    <location>
        <begin position="20"/>
        <end position="56"/>
    </location>
</feature>
<comment type="caution">
    <text evidence="2">The sequence shown here is derived from an EMBL/GenBank/DDBJ whole genome shotgun (WGS) entry which is preliminary data.</text>
</comment>
<dbReference type="EMBL" id="JBBNAF010000011">
    <property type="protein sequence ID" value="KAK9099050.1"/>
    <property type="molecule type" value="Genomic_DNA"/>
</dbReference>
<evidence type="ECO:0000313" key="2">
    <source>
        <dbReference type="EMBL" id="KAK9099050.1"/>
    </source>
</evidence>
<dbReference type="Proteomes" id="UP001420932">
    <property type="component" value="Unassembled WGS sequence"/>
</dbReference>
<gene>
    <name evidence="2" type="ORF">Syun_026095</name>
</gene>
<sequence>MRLLSCAPTLSLIITSTALQSIHIDATAVLNQTSASSNNETDMMLDLISFGVAKMS</sequence>
<evidence type="ECO:0000313" key="3">
    <source>
        <dbReference type="Proteomes" id="UP001420932"/>
    </source>
</evidence>
<reference evidence="2 3" key="1">
    <citation type="submission" date="2024-01" db="EMBL/GenBank/DDBJ databases">
        <title>Genome assemblies of Stephania.</title>
        <authorList>
            <person name="Yang L."/>
        </authorList>
    </citation>
    <scope>NUCLEOTIDE SEQUENCE [LARGE SCALE GENOMIC DNA]</scope>
    <source>
        <strain evidence="2">YNDBR</strain>
        <tissue evidence="2">Leaf</tissue>
    </source>
</reference>
<dbReference type="AlphaFoldDB" id="A0AAP0EVI9"/>
<name>A0AAP0EVI9_9MAGN</name>
<organism evidence="2 3">
    <name type="scientific">Stephania yunnanensis</name>
    <dbReference type="NCBI Taxonomy" id="152371"/>
    <lineage>
        <taxon>Eukaryota</taxon>
        <taxon>Viridiplantae</taxon>
        <taxon>Streptophyta</taxon>
        <taxon>Embryophyta</taxon>
        <taxon>Tracheophyta</taxon>
        <taxon>Spermatophyta</taxon>
        <taxon>Magnoliopsida</taxon>
        <taxon>Ranunculales</taxon>
        <taxon>Menispermaceae</taxon>
        <taxon>Menispermoideae</taxon>
        <taxon>Cissampelideae</taxon>
        <taxon>Stephania</taxon>
    </lineage>
</organism>
<evidence type="ECO:0000256" key="1">
    <source>
        <dbReference type="SAM" id="SignalP"/>
    </source>
</evidence>
<keyword evidence="1" id="KW-0732">Signal</keyword>
<keyword evidence="3" id="KW-1185">Reference proteome</keyword>
<accession>A0AAP0EVI9</accession>
<protein>
    <submittedName>
        <fullName evidence="2">Uncharacterized protein</fullName>
    </submittedName>
</protein>
<feature type="signal peptide" evidence="1">
    <location>
        <begin position="1"/>
        <end position="19"/>
    </location>
</feature>
<proteinExistence type="predicted"/>